<evidence type="ECO:0000313" key="2">
    <source>
        <dbReference type="Proteomes" id="UP000822688"/>
    </source>
</evidence>
<dbReference type="AlphaFoldDB" id="A0A8T0HV88"/>
<dbReference type="Proteomes" id="UP000822688">
    <property type="component" value="Chromosome V"/>
</dbReference>
<name>A0A8T0HV88_CERPU</name>
<proteinExistence type="predicted"/>
<reference evidence="1" key="1">
    <citation type="submission" date="2020-06" db="EMBL/GenBank/DDBJ databases">
        <title>WGS assembly of Ceratodon purpureus strain R40.</title>
        <authorList>
            <person name="Carey S.B."/>
            <person name="Jenkins J."/>
            <person name="Shu S."/>
            <person name="Lovell J.T."/>
            <person name="Sreedasyam A."/>
            <person name="Maumus F."/>
            <person name="Tiley G.P."/>
            <person name="Fernandez-Pozo N."/>
            <person name="Barry K."/>
            <person name="Chen C."/>
            <person name="Wang M."/>
            <person name="Lipzen A."/>
            <person name="Daum C."/>
            <person name="Saski C.A."/>
            <person name="Payton A.C."/>
            <person name="Mcbreen J.C."/>
            <person name="Conrad R.E."/>
            <person name="Kollar L.M."/>
            <person name="Olsson S."/>
            <person name="Huttunen S."/>
            <person name="Landis J.B."/>
            <person name="Wickett N.J."/>
            <person name="Johnson M.G."/>
            <person name="Rensing S.A."/>
            <person name="Grimwood J."/>
            <person name="Schmutz J."/>
            <person name="Mcdaniel S.F."/>
        </authorList>
    </citation>
    <scope>NUCLEOTIDE SEQUENCE</scope>
    <source>
        <strain evidence="1">R40</strain>
    </source>
</reference>
<accession>A0A8T0HV88</accession>
<organism evidence="1 2">
    <name type="scientific">Ceratodon purpureus</name>
    <name type="common">Fire moss</name>
    <name type="synonym">Dicranum purpureum</name>
    <dbReference type="NCBI Taxonomy" id="3225"/>
    <lineage>
        <taxon>Eukaryota</taxon>
        <taxon>Viridiplantae</taxon>
        <taxon>Streptophyta</taxon>
        <taxon>Embryophyta</taxon>
        <taxon>Bryophyta</taxon>
        <taxon>Bryophytina</taxon>
        <taxon>Bryopsida</taxon>
        <taxon>Dicranidae</taxon>
        <taxon>Pseudoditrichales</taxon>
        <taxon>Ditrichaceae</taxon>
        <taxon>Ceratodon</taxon>
    </lineage>
</organism>
<sequence>MLHTEGARIQPTGDETNLVQGAIRVFDEHINAVVTIKKTISYCSYNLHQPLAAHRRSQSSCPTTTAKQQHERANCSVQHHRSSSLNIDTEAETEVSAAGAAREMVAIEAVDVGSAREVDFQASVAIRPANYTCYHRNQQATPNGGTTLKPLATRQQEIHYKVSILILLLKGKCPPTATLDEGGSRRKSTSAMGEELSITLATSVELFIPMTKVERLSTKDELLLAKADLSKKEEDLLKTRAELLRKTAENTPSILTERGASTEVQAHCGAVCSKWLGKTNRPQTRKGKSC</sequence>
<comment type="caution">
    <text evidence="1">The sequence shown here is derived from an EMBL/GenBank/DDBJ whole genome shotgun (WGS) entry which is preliminary data.</text>
</comment>
<protein>
    <submittedName>
        <fullName evidence="1">Uncharacterized protein</fullName>
    </submittedName>
</protein>
<gene>
    <name evidence="1" type="ORF">KC19_VG284200</name>
</gene>
<dbReference type="EMBL" id="CM026426">
    <property type="protein sequence ID" value="KAG0574707.1"/>
    <property type="molecule type" value="Genomic_DNA"/>
</dbReference>
<evidence type="ECO:0000313" key="1">
    <source>
        <dbReference type="EMBL" id="KAG0574707.1"/>
    </source>
</evidence>
<keyword evidence="2" id="KW-1185">Reference proteome</keyword>